<name>A0A1X2HFB3_9FUNG</name>
<feature type="transmembrane region" description="Helical" evidence="1">
    <location>
        <begin position="73"/>
        <end position="101"/>
    </location>
</feature>
<keyword evidence="1" id="KW-1133">Transmembrane helix</keyword>
<evidence type="ECO:0000313" key="2">
    <source>
        <dbReference type="EMBL" id="ORY97146.1"/>
    </source>
</evidence>
<proteinExistence type="predicted"/>
<evidence type="ECO:0000256" key="1">
    <source>
        <dbReference type="SAM" id="Phobius"/>
    </source>
</evidence>
<dbReference type="OrthoDB" id="10347435at2759"/>
<keyword evidence="1" id="KW-0472">Membrane</keyword>
<gene>
    <name evidence="2" type="ORF">BCR42DRAFT_215934</name>
</gene>
<dbReference type="Proteomes" id="UP000193560">
    <property type="component" value="Unassembled WGS sequence"/>
</dbReference>
<keyword evidence="1" id="KW-0812">Transmembrane</keyword>
<feature type="transmembrane region" description="Helical" evidence="1">
    <location>
        <begin position="7"/>
        <end position="27"/>
    </location>
</feature>
<keyword evidence="3" id="KW-1185">Reference proteome</keyword>
<dbReference type="EMBL" id="MCGE01000066">
    <property type="protein sequence ID" value="ORY97146.1"/>
    <property type="molecule type" value="Genomic_DNA"/>
</dbReference>
<accession>A0A1X2HFB3</accession>
<sequence length="110" mass="12424">MPVCFGLMFVLLEVSLVAYTAFGLVWLQSSLWNQVFDADVVKESTGSPDRGFGSSGTTCLYHALSERDMPVCFGLMFVLLESIISSVYLICICFAPCCWWYRYIGHEINR</sequence>
<comment type="caution">
    <text evidence="2">The sequence shown here is derived from an EMBL/GenBank/DDBJ whole genome shotgun (WGS) entry which is preliminary data.</text>
</comment>
<organism evidence="2 3">
    <name type="scientific">Absidia repens</name>
    <dbReference type="NCBI Taxonomy" id="90262"/>
    <lineage>
        <taxon>Eukaryota</taxon>
        <taxon>Fungi</taxon>
        <taxon>Fungi incertae sedis</taxon>
        <taxon>Mucoromycota</taxon>
        <taxon>Mucoromycotina</taxon>
        <taxon>Mucoromycetes</taxon>
        <taxon>Mucorales</taxon>
        <taxon>Cunninghamellaceae</taxon>
        <taxon>Absidia</taxon>
    </lineage>
</organism>
<reference evidence="2 3" key="1">
    <citation type="submission" date="2016-07" db="EMBL/GenBank/DDBJ databases">
        <title>Pervasive Adenine N6-methylation of Active Genes in Fungi.</title>
        <authorList>
            <consortium name="DOE Joint Genome Institute"/>
            <person name="Mondo S.J."/>
            <person name="Dannebaum R.O."/>
            <person name="Kuo R.C."/>
            <person name="Labutti K."/>
            <person name="Haridas S."/>
            <person name="Kuo A."/>
            <person name="Salamov A."/>
            <person name="Ahrendt S.R."/>
            <person name="Lipzen A."/>
            <person name="Sullivan W."/>
            <person name="Andreopoulos W.B."/>
            <person name="Clum A."/>
            <person name="Lindquist E."/>
            <person name="Daum C."/>
            <person name="Ramamoorthy G.K."/>
            <person name="Gryganskyi A."/>
            <person name="Culley D."/>
            <person name="Magnuson J.K."/>
            <person name="James T.Y."/>
            <person name="O'Malley M.A."/>
            <person name="Stajich J.E."/>
            <person name="Spatafora J.W."/>
            <person name="Visel A."/>
            <person name="Grigoriev I.V."/>
        </authorList>
    </citation>
    <scope>NUCLEOTIDE SEQUENCE [LARGE SCALE GENOMIC DNA]</scope>
    <source>
        <strain evidence="2 3">NRRL 1336</strain>
    </source>
</reference>
<evidence type="ECO:0000313" key="3">
    <source>
        <dbReference type="Proteomes" id="UP000193560"/>
    </source>
</evidence>
<protein>
    <submittedName>
        <fullName evidence="2">Uncharacterized protein</fullName>
    </submittedName>
</protein>
<dbReference type="AlphaFoldDB" id="A0A1X2HFB3"/>